<sequence>MKKLFLIDAYAIIYRAYYAFIRAPRINSKGLNTSAIFGFVNILEDVLKREEPSHIAVAFDPPGPTFRHDAYEAYKAQRESTPEDIKLSVPYIKKIISAYNIPMLEVPGFEADDVIGTISKKAEKAGFDVFMLTPDKDYGQLVSDHIFMYRPRHNGGYEIMGPAEIKAKYDLDSHEQVIDLLGLMGDSSDNIPGCPGVGEKTAVKLLKEFGSIENLLTRTEELKGALKTKVEENIEQINFSKFLATIKTDVPVAFDEKSLLVEPVNETELKALFDELEFRTMSANKFGNVFTSLPPDQPVSRIQFATAKSKHGQMSLFGEDESPEKATTQVKTDKNVEIETTPVSGTEQTPNGLQSILNTPHDYILVDTKAKRANLISQLFMQKAVCFDTETTGVDVFSAEMVGLSFCYEKGKAYYVNLPSEKEACAEVVREFKAFFQTEQIVKIGQNVKFDLLMLAMYNIELKGPVFDTMIAHYLLQPELRHGMDYLAEIYLRYRTIHYEELVGGKGKNQQDIRSIDIELLKDYAAEDADITFQLKDILEEEISRNKLENLFYEIEMPLMRVLARMEFNGVRIDADALKQSSLILTEEMLRLEKEIHQLAGIEFNVSSPAQVGEILFDKLKLDEKAKKTKTGQYSTSEDILEKIRFKHPIVGMILDYRGLKKLLSTYIDALPEMINPRTLKVHTSFNQTVTSTGRLSSTNPNLQNIPIRDSQGKEIRKAFIPDNEAVFLSADYSQIELRIMAHLSGDENMIEAFRSGHDIHTATAAKIYKIPIEKVDSDMRRKAKTANFGIIYGISIFGLADRLNISRAEAKELIEGYFQTYPAVKTYMDKAIQEAKANGYVETIFGRKRFLSDINSQNSIVRGYAERNAINAPIQGSAADIIKIAMIRIQERLNRENLKTQMIMQVHDELNFSVPKSELETVKKLVTEEMEHAAELLVKLIADCGVGANWLEAH</sequence>
<dbReference type="InterPro" id="IPR036397">
    <property type="entry name" value="RNaseH_sf"/>
</dbReference>
<accession>A0A644VTN2</accession>
<dbReference type="InterPro" id="IPR036279">
    <property type="entry name" value="5-3_exonuclease_C_sf"/>
</dbReference>
<dbReference type="InterPro" id="IPR008918">
    <property type="entry name" value="HhH2"/>
</dbReference>
<dbReference type="InterPro" id="IPR020046">
    <property type="entry name" value="5-3_exonucl_a-hlix_arch_N"/>
</dbReference>
<dbReference type="CDD" id="cd08637">
    <property type="entry name" value="DNA_pol_A_pol_I_C"/>
    <property type="match status" value="1"/>
</dbReference>
<reference evidence="17" key="1">
    <citation type="submission" date="2019-08" db="EMBL/GenBank/DDBJ databases">
        <authorList>
            <person name="Kucharzyk K."/>
            <person name="Murdoch R.W."/>
            <person name="Higgins S."/>
            <person name="Loffler F."/>
        </authorList>
    </citation>
    <scope>NUCLEOTIDE SEQUENCE</scope>
</reference>
<keyword evidence="7" id="KW-0227">DNA damage</keyword>
<dbReference type="GO" id="GO:0008409">
    <property type="term" value="F:5'-3' exonuclease activity"/>
    <property type="evidence" value="ECO:0007669"/>
    <property type="project" value="InterPro"/>
</dbReference>
<evidence type="ECO:0000256" key="10">
    <source>
        <dbReference type="ARBA" id="ARBA00022932"/>
    </source>
</evidence>
<dbReference type="SMART" id="SM00279">
    <property type="entry name" value="HhH2"/>
    <property type="match status" value="1"/>
</dbReference>
<dbReference type="SMART" id="SM00475">
    <property type="entry name" value="53EXOc"/>
    <property type="match status" value="1"/>
</dbReference>
<organism evidence="17">
    <name type="scientific">bioreactor metagenome</name>
    <dbReference type="NCBI Taxonomy" id="1076179"/>
    <lineage>
        <taxon>unclassified sequences</taxon>
        <taxon>metagenomes</taxon>
        <taxon>ecological metagenomes</taxon>
    </lineage>
</organism>
<dbReference type="InterPro" id="IPR012337">
    <property type="entry name" value="RNaseH-like_sf"/>
</dbReference>
<evidence type="ECO:0000256" key="13">
    <source>
        <dbReference type="ARBA" id="ARBA00049244"/>
    </source>
</evidence>
<dbReference type="GO" id="GO:0006261">
    <property type="term" value="P:DNA-templated DNA replication"/>
    <property type="evidence" value="ECO:0007669"/>
    <property type="project" value="InterPro"/>
</dbReference>
<dbReference type="InterPro" id="IPR002421">
    <property type="entry name" value="5-3_exonuclease"/>
</dbReference>
<dbReference type="InterPro" id="IPR029060">
    <property type="entry name" value="PIN-like_dom_sf"/>
</dbReference>
<evidence type="ECO:0000259" key="14">
    <source>
        <dbReference type="SMART" id="SM00474"/>
    </source>
</evidence>
<dbReference type="FunFam" id="1.20.1060.10:FF:000001">
    <property type="entry name" value="DNA polymerase I"/>
    <property type="match status" value="1"/>
</dbReference>
<gene>
    <name evidence="17" type="primary">polA_13</name>
    <name evidence="17" type="ORF">SDC9_40930</name>
</gene>
<keyword evidence="5" id="KW-0235">DNA replication</keyword>
<evidence type="ECO:0000256" key="4">
    <source>
        <dbReference type="ARBA" id="ARBA00022695"/>
    </source>
</evidence>
<dbReference type="Gene3D" id="3.30.420.10">
    <property type="entry name" value="Ribonuclease H-like superfamily/Ribonuclease H"/>
    <property type="match status" value="1"/>
</dbReference>
<dbReference type="Pfam" id="PF02739">
    <property type="entry name" value="5_3_exonuc_N"/>
    <property type="match status" value="1"/>
</dbReference>
<dbReference type="InterPro" id="IPR018320">
    <property type="entry name" value="DNA_polymerase_1"/>
</dbReference>
<dbReference type="PANTHER" id="PTHR10133">
    <property type="entry name" value="DNA POLYMERASE I"/>
    <property type="match status" value="1"/>
</dbReference>
<dbReference type="InterPro" id="IPR001098">
    <property type="entry name" value="DNA-dir_DNA_pol_A_palm_dom"/>
</dbReference>
<dbReference type="NCBIfam" id="TIGR00593">
    <property type="entry name" value="pola"/>
    <property type="match status" value="1"/>
</dbReference>
<dbReference type="PROSITE" id="PS00447">
    <property type="entry name" value="DNA_POLYMERASE_A"/>
    <property type="match status" value="1"/>
</dbReference>
<evidence type="ECO:0000313" key="17">
    <source>
        <dbReference type="EMBL" id="MPL94774.1"/>
    </source>
</evidence>
<dbReference type="PRINTS" id="PR00868">
    <property type="entry name" value="DNAPOLI"/>
</dbReference>
<evidence type="ECO:0000256" key="7">
    <source>
        <dbReference type="ARBA" id="ARBA00022763"/>
    </source>
</evidence>
<evidence type="ECO:0000256" key="8">
    <source>
        <dbReference type="ARBA" id="ARBA00022801"/>
    </source>
</evidence>
<keyword evidence="8" id="KW-0378">Hydrolase</keyword>
<dbReference type="CDD" id="cd09859">
    <property type="entry name" value="PIN_53EXO"/>
    <property type="match status" value="1"/>
</dbReference>
<dbReference type="FunFam" id="1.10.150.20:FF:000003">
    <property type="entry name" value="DNA polymerase I"/>
    <property type="match status" value="1"/>
</dbReference>
<feature type="domain" description="3'-5' exonuclease" evidence="14">
    <location>
        <begin position="363"/>
        <end position="544"/>
    </location>
</feature>
<evidence type="ECO:0000259" key="16">
    <source>
        <dbReference type="SMART" id="SM00482"/>
    </source>
</evidence>
<dbReference type="Gene3D" id="1.20.1060.10">
    <property type="entry name" value="Taq DNA Polymerase, Chain T, domain 4"/>
    <property type="match status" value="1"/>
</dbReference>
<feature type="domain" description="5'-3' exonuclease" evidence="15">
    <location>
        <begin position="2"/>
        <end position="262"/>
    </location>
</feature>
<dbReference type="GO" id="GO:0006302">
    <property type="term" value="P:double-strand break repair"/>
    <property type="evidence" value="ECO:0007669"/>
    <property type="project" value="TreeGrafter"/>
</dbReference>
<evidence type="ECO:0000256" key="1">
    <source>
        <dbReference type="ARBA" id="ARBA00007705"/>
    </source>
</evidence>
<dbReference type="GO" id="GO:0003887">
    <property type="term" value="F:DNA-directed DNA polymerase activity"/>
    <property type="evidence" value="ECO:0007669"/>
    <property type="project" value="UniProtKB-KW"/>
</dbReference>
<keyword evidence="11" id="KW-0238">DNA-binding</keyword>
<evidence type="ECO:0000256" key="5">
    <source>
        <dbReference type="ARBA" id="ARBA00022705"/>
    </source>
</evidence>
<comment type="caution">
    <text evidence="17">The sequence shown here is derived from an EMBL/GenBank/DDBJ whole genome shotgun (WGS) entry which is preliminary data.</text>
</comment>
<dbReference type="Pfam" id="PF01367">
    <property type="entry name" value="5_3_exonuc"/>
    <property type="match status" value="1"/>
</dbReference>
<evidence type="ECO:0000256" key="9">
    <source>
        <dbReference type="ARBA" id="ARBA00022839"/>
    </source>
</evidence>
<dbReference type="InterPro" id="IPR043502">
    <property type="entry name" value="DNA/RNA_pol_sf"/>
</dbReference>
<evidence type="ECO:0000256" key="11">
    <source>
        <dbReference type="ARBA" id="ARBA00023125"/>
    </source>
</evidence>
<dbReference type="Pfam" id="PF00476">
    <property type="entry name" value="DNA_pol_A"/>
    <property type="match status" value="1"/>
</dbReference>
<keyword evidence="3 17" id="KW-0808">Transferase</keyword>
<keyword evidence="6" id="KW-0540">Nuclease</keyword>
<name>A0A644VTN2_9ZZZZ</name>
<dbReference type="Pfam" id="PF01612">
    <property type="entry name" value="DNA_pol_A_exo1"/>
    <property type="match status" value="1"/>
</dbReference>
<dbReference type="GO" id="GO:0003677">
    <property type="term" value="F:DNA binding"/>
    <property type="evidence" value="ECO:0007669"/>
    <property type="project" value="UniProtKB-KW"/>
</dbReference>
<dbReference type="CDD" id="cd09898">
    <property type="entry name" value="H3TH_53EXO"/>
    <property type="match status" value="1"/>
</dbReference>
<evidence type="ECO:0000256" key="12">
    <source>
        <dbReference type="ARBA" id="ARBA00023204"/>
    </source>
</evidence>
<dbReference type="EC" id="2.7.7.7" evidence="2"/>
<dbReference type="InterPro" id="IPR002562">
    <property type="entry name" value="3'-5'_exonuclease_dom"/>
</dbReference>
<keyword evidence="12" id="KW-0234">DNA repair</keyword>
<comment type="similarity">
    <text evidence="1">Belongs to the DNA polymerase type-A family.</text>
</comment>
<keyword evidence="9" id="KW-0269">Exonuclease</keyword>
<dbReference type="Gene3D" id="3.40.50.1010">
    <property type="entry name" value="5'-nuclease"/>
    <property type="match status" value="1"/>
</dbReference>
<evidence type="ECO:0000259" key="15">
    <source>
        <dbReference type="SMART" id="SM00475"/>
    </source>
</evidence>
<dbReference type="InterPro" id="IPR019760">
    <property type="entry name" value="DNA-dir_DNA_pol_A_CS"/>
</dbReference>
<dbReference type="PANTHER" id="PTHR10133:SF27">
    <property type="entry name" value="DNA POLYMERASE NU"/>
    <property type="match status" value="1"/>
</dbReference>
<evidence type="ECO:0000256" key="2">
    <source>
        <dbReference type="ARBA" id="ARBA00012417"/>
    </source>
</evidence>
<dbReference type="SMART" id="SM00474">
    <property type="entry name" value="35EXOc"/>
    <property type="match status" value="1"/>
</dbReference>
<evidence type="ECO:0000256" key="6">
    <source>
        <dbReference type="ARBA" id="ARBA00022722"/>
    </source>
</evidence>
<dbReference type="AlphaFoldDB" id="A0A644VTN2"/>
<keyword evidence="4 17" id="KW-0548">Nucleotidyltransferase</keyword>
<dbReference type="GO" id="GO:0008408">
    <property type="term" value="F:3'-5' exonuclease activity"/>
    <property type="evidence" value="ECO:0007669"/>
    <property type="project" value="InterPro"/>
</dbReference>
<dbReference type="InterPro" id="IPR002298">
    <property type="entry name" value="DNA_polymerase_A"/>
</dbReference>
<dbReference type="EMBL" id="VSSQ01000441">
    <property type="protein sequence ID" value="MPL94774.1"/>
    <property type="molecule type" value="Genomic_DNA"/>
</dbReference>
<evidence type="ECO:0000256" key="3">
    <source>
        <dbReference type="ARBA" id="ARBA00022679"/>
    </source>
</evidence>
<comment type="catalytic activity">
    <reaction evidence="13">
        <text>DNA(n) + a 2'-deoxyribonucleoside 5'-triphosphate = DNA(n+1) + diphosphate</text>
        <dbReference type="Rhea" id="RHEA:22508"/>
        <dbReference type="Rhea" id="RHEA-COMP:17339"/>
        <dbReference type="Rhea" id="RHEA-COMP:17340"/>
        <dbReference type="ChEBI" id="CHEBI:33019"/>
        <dbReference type="ChEBI" id="CHEBI:61560"/>
        <dbReference type="ChEBI" id="CHEBI:173112"/>
        <dbReference type="EC" id="2.7.7.7"/>
    </reaction>
</comment>
<dbReference type="SUPFAM" id="SSF56672">
    <property type="entry name" value="DNA/RNA polymerases"/>
    <property type="match status" value="1"/>
</dbReference>
<proteinExistence type="inferred from homology"/>
<feature type="domain" description="DNA-directed DNA polymerase family A palm" evidence="16">
    <location>
        <begin position="713"/>
        <end position="919"/>
    </location>
</feature>
<dbReference type="InterPro" id="IPR020045">
    <property type="entry name" value="DNA_polI_H3TH"/>
</dbReference>
<dbReference type="SUPFAM" id="SSF53098">
    <property type="entry name" value="Ribonuclease H-like"/>
    <property type="match status" value="1"/>
</dbReference>
<dbReference type="SUPFAM" id="SSF88723">
    <property type="entry name" value="PIN domain-like"/>
    <property type="match status" value="1"/>
</dbReference>
<dbReference type="FunFam" id="1.10.150.20:FF:000002">
    <property type="entry name" value="DNA polymerase I"/>
    <property type="match status" value="1"/>
</dbReference>
<dbReference type="Gene3D" id="1.10.150.20">
    <property type="entry name" value="5' to 3' exonuclease, C-terminal subdomain"/>
    <property type="match status" value="2"/>
</dbReference>
<dbReference type="Gene3D" id="3.30.70.370">
    <property type="match status" value="1"/>
</dbReference>
<dbReference type="SUPFAM" id="SSF47807">
    <property type="entry name" value="5' to 3' exonuclease, C-terminal subdomain"/>
    <property type="match status" value="1"/>
</dbReference>
<dbReference type="SMART" id="SM00482">
    <property type="entry name" value="POLAc"/>
    <property type="match status" value="1"/>
</dbReference>
<dbReference type="CDD" id="cd06139">
    <property type="entry name" value="DNA_polA_I_Ecoli_like_exo"/>
    <property type="match status" value="1"/>
</dbReference>
<dbReference type="NCBIfam" id="NF004397">
    <property type="entry name" value="PRK05755.1"/>
    <property type="match status" value="1"/>
</dbReference>
<keyword evidence="10" id="KW-0239">DNA-directed DNA polymerase</keyword>
<protein>
    <recommendedName>
        <fullName evidence="2">DNA-directed DNA polymerase</fullName>
        <ecNumber evidence="2">2.7.7.7</ecNumber>
    </recommendedName>
</protein>